<dbReference type="EMBL" id="VRYZ01000006">
    <property type="protein sequence ID" value="TXS90457.1"/>
    <property type="molecule type" value="Genomic_DNA"/>
</dbReference>
<evidence type="ECO:0000313" key="3">
    <source>
        <dbReference type="Proteomes" id="UP000321933"/>
    </source>
</evidence>
<feature type="chain" id="PRO_5023127834" description="Phosphodiester glycosidase domain-containing protein" evidence="1">
    <location>
        <begin position="30"/>
        <end position="322"/>
    </location>
</feature>
<name>A0A5C8ZSL5_9GAMM</name>
<organism evidence="2 3">
    <name type="scientific">Parahaliea aestuarii</name>
    <dbReference type="NCBI Taxonomy" id="1852021"/>
    <lineage>
        <taxon>Bacteria</taxon>
        <taxon>Pseudomonadati</taxon>
        <taxon>Pseudomonadota</taxon>
        <taxon>Gammaproteobacteria</taxon>
        <taxon>Cellvibrionales</taxon>
        <taxon>Halieaceae</taxon>
        <taxon>Parahaliea</taxon>
    </lineage>
</organism>
<evidence type="ECO:0000313" key="2">
    <source>
        <dbReference type="EMBL" id="TXS90457.1"/>
    </source>
</evidence>
<reference evidence="2 3" key="1">
    <citation type="submission" date="2019-08" db="EMBL/GenBank/DDBJ databases">
        <title>Parahaliea maris sp. nov., isolated from the surface seawater.</title>
        <authorList>
            <person name="Liu Y."/>
        </authorList>
    </citation>
    <scope>NUCLEOTIDE SEQUENCE [LARGE SCALE GENOMIC DNA]</scope>
    <source>
        <strain evidence="2 3">S2-26</strain>
    </source>
</reference>
<dbReference type="OrthoDB" id="5731828at2"/>
<dbReference type="Proteomes" id="UP000321933">
    <property type="component" value="Unassembled WGS sequence"/>
</dbReference>
<proteinExistence type="predicted"/>
<accession>A0A5C8ZSL5</accession>
<dbReference type="RefSeq" id="WP_148064983.1">
    <property type="nucleotide sequence ID" value="NZ_VRYZ01000006.1"/>
</dbReference>
<sequence>MPVYQRRWSAQLCAPLAALLVAAGSVAVAERDLYRQPFSSQSPWNVSLGETPYGDAAWEPLDLGEQAHVHINSNSWSIPFYLAADTTPERPIYIRKLEDYVEAPVPEDARPAEGTDGHLAVMSADRTTIHEFFRYDEAGQADIYRRLDAPGTGVAERPGWHIGTRAYGGSSVGGLIRRWELDAGRIDHALAVALSLNFLKRGFVPPATTEDANSEKNYTGHIPMGALLRLPADLQPEEHLERPLALLIARALQTHGAYVVDSGGSNALLFYAEPGFDDDLVAASANELDRILPLLQWTTPESGLDVGGFCQAGERPAALTSP</sequence>
<gene>
    <name evidence="2" type="ORF">FVW59_14035</name>
</gene>
<feature type="signal peptide" evidence="1">
    <location>
        <begin position="1"/>
        <end position="29"/>
    </location>
</feature>
<comment type="caution">
    <text evidence="2">The sequence shown here is derived from an EMBL/GenBank/DDBJ whole genome shotgun (WGS) entry which is preliminary data.</text>
</comment>
<keyword evidence="1" id="KW-0732">Signal</keyword>
<keyword evidence="3" id="KW-1185">Reference proteome</keyword>
<protein>
    <recommendedName>
        <fullName evidence="4">Phosphodiester glycosidase domain-containing protein</fullName>
    </recommendedName>
</protein>
<dbReference type="AlphaFoldDB" id="A0A5C8ZSL5"/>
<evidence type="ECO:0008006" key="4">
    <source>
        <dbReference type="Google" id="ProtNLM"/>
    </source>
</evidence>
<evidence type="ECO:0000256" key="1">
    <source>
        <dbReference type="SAM" id="SignalP"/>
    </source>
</evidence>